<feature type="chain" id="PRO_5046141426" evidence="4">
    <location>
        <begin position="22"/>
        <end position="210"/>
    </location>
</feature>
<dbReference type="SUPFAM" id="SSF53756">
    <property type="entry name" value="UDP-Glycosyltransferase/glycogen phosphorylase"/>
    <property type="match status" value="1"/>
</dbReference>
<dbReference type="VEuPathDB" id="VectorBase:MDOMA2_008731"/>
<dbReference type="Proteomes" id="UP001652621">
    <property type="component" value="Unplaced"/>
</dbReference>
<reference evidence="6" key="1">
    <citation type="submission" date="2025-08" db="UniProtKB">
        <authorList>
            <consortium name="RefSeq"/>
        </authorList>
    </citation>
    <scope>IDENTIFICATION</scope>
    <source>
        <strain evidence="6">Aabys</strain>
        <tissue evidence="6">Whole body</tissue>
    </source>
</reference>
<sequence>MFYNAVAFVLLAIAVGQRVQAARILSIFGHQGPSQYVFIEPLLEQLAERGHYVTSITNFEQNVKHGNLRSIVVSENKYLYEALQHATNKPFDKENFDTNGKIFTNGYEIATNILKNSMIRHIMQNERFDVILLDFIFCESLYGLVQHFDAPVVGVSTIGSTVSIDGLMGNSAPLSYVANLAMAHRYDENMTFWQRCLHIGLCFSLNILSL</sequence>
<dbReference type="PANTHER" id="PTHR48043:SF159">
    <property type="entry name" value="EG:EG0003.4 PROTEIN-RELATED"/>
    <property type="match status" value="1"/>
</dbReference>
<dbReference type="OrthoDB" id="8062506at2759"/>
<dbReference type="RefSeq" id="XP_011294377.3">
    <property type="nucleotide sequence ID" value="XM_011296075.3"/>
</dbReference>
<accession>A0A9J7D8J9</accession>
<comment type="similarity">
    <text evidence="1">Belongs to the UDP-glycosyltransferase family.</text>
</comment>
<keyword evidence="5" id="KW-1185">Reference proteome</keyword>
<dbReference type="VEuPathDB" id="VectorBase:MDOMA2_019258"/>
<protein>
    <submittedName>
        <fullName evidence="6">UDP-glycosyltransferase UGT4</fullName>
    </submittedName>
</protein>
<keyword evidence="4" id="KW-0732">Signal</keyword>
<gene>
    <name evidence="6" type="primary">LOC101890269</name>
</gene>
<keyword evidence="2" id="KW-0328">Glycosyltransferase</keyword>
<dbReference type="InterPro" id="IPR050271">
    <property type="entry name" value="UDP-glycosyltransferase"/>
</dbReference>
<dbReference type="KEGG" id="mde:101890269"/>
<evidence type="ECO:0000313" key="6">
    <source>
        <dbReference type="RefSeq" id="XP_011294377.3"/>
    </source>
</evidence>
<dbReference type="GO" id="GO:0008194">
    <property type="term" value="F:UDP-glycosyltransferase activity"/>
    <property type="evidence" value="ECO:0007669"/>
    <property type="project" value="InterPro"/>
</dbReference>
<evidence type="ECO:0000256" key="2">
    <source>
        <dbReference type="ARBA" id="ARBA00022676"/>
    </source>
</evidence>
<name>A0A9J7D8J9_MUSDO</name>
<dbReference type="GeneID" id="101890269"/>
<evidence type="ECO:0000313" key="5">
    <source>
        <dbReference type="Proteomes" id="UP001652621"/>
    </source>
</evidence>
<evidence type="ECO:0000256" key="1">
    <source>
        <dbReference type="ARBA" id="ARBA00009995"/>
    </source>
</evidence>
<evidence type="ECO:0000256" key="4">
    <source>
        <dbReference type="SAM" id="SignalP"/>
    </source>
</evidence>
<dbReference type="PANTHER" id="PTHR48043">
    <property type="entry name" value="EG:EG0003.4 PROTEIN-RELATED"/>
    <property type="match status" value="1"/>
</dbReference>
<evidence type="ECO:0000256" key="3">
    <source>
        <dbReference type="ARBA" id="ARBA00022679"/>
    </source>
</evidence>
<organism evidence="5 6">
    <name type="scientific">Musca domestica</name>
    <name type="common">House fly</name>
    <dbReference type="NCBI Taxonomy" id="7370"/>
    <lineage>
        <taxon>Eukaryota</taxon>
        <taxon>Metazoa</taxon>
        <taxon>Ecdysozoa</taxon>
        <taxon>Arthropoda</taxon>
        <taxon>Hexapoda</taxon>
        <taxon>Insecta</taxon>
        <taxon>Pterygota</taxon>
        <taxon>Neoptera</taxon>
        <taxon>Endopterygota</taxon>
        <taxon>Diptera</taxon>
        <taxon>Brachycera</taxon>
        <taxon>Muscomorpha</taxon>
        <taxon>Muscoidea</taxon>
        <taxon>Muscidae</taxon>
        <taxon>Musca</taxon>
    </lineage>
</organism>
<keyword evidence="3" id="KW-0808">Transferase</keyword>
<proteinExistence type="inferred from homology"/>
<feature type="signal peptide" evidence="4">
    <location>
        <begin position="1"/>
        <end position="21"/>
    </location>
</feature>